<dbReference type="SUPFAM" id="SSF52172">
    <property type="entry name" value="CheY-like"/>
    <property type="match status" value="1"/>
</dbReference>
<evidence type="ECO:0000259" key="3">
    <source>
        <dbReference type="PROSITE" id="PS50110"/>
    </source>
</evidence>
<dbReference type="Proteomes" id="UP000295357">
    <property type="component" value="Unassembled WGS sequence"/>
</dbReference>
<evidence type="ECO:0000313" key="4">
    <source>
        <dbReference type="EMBL" id="TDP12618.1"/>
    </source>
</evidence>
<dbReference type="EMBL" id="SNXE01000001">
    <property type="protein sequence ID" value="TDP12618.1"/>
    <property type="molecule type" value="Genomic_DNA"/>
</dbReference>
<dbReference type="Gene3D" id="3.40.50.2300">
    <property type="match status" value="1"/>
</dbReference>
<feature type="modified residue" description="4-aspartylphosphate" evidence="2">
    <location>
        <position position="63"/>
    </location>
</feature>
<gene>
    <name evidence="4" type="ORF">DFR39_10190</name>
</gene>
<feature type="domain" description="Response regulatory" evidence="3">
    <location>
        <begin position="11"/>
        <end position="129"/>
    </location>
</feature>
<protein>
    <submittedName>
        <fullName evidence="4">Response regulator receiver domain-containing protein</fullName>
    </submittedName>
</protein>
<reference evidence="4 5" key="1">
    <citation type="submission" date="2019-03" db="EMBL/GenBank/DDBJ databases">
        <title>Genomic Encyclopedia of Type Strains, Phase IV (KMG-IV): sequencing the most valuable type-strain genomes for metagenomic binning, comparative biology and taxonomic classification.</title>
        <authorList>
            <person name="Goeker M."/>
        </authorList>
    </citation>
    <scope>NUCLEOTIDE SEQUENCE [LARGE SCALE GENOMIC DNA]</scope>
    <source>
        <strain evidence="4 5">DSM 25082</strain>
    </source>
</reference>
<dbReference type="AlphaFoldDB" id="A0A4R6NAK5"/>
<sequence length="214" mass="23849">MRITEAPHEPRFLVVDPLEGVRTYARRLMLSQGYAADSFRDCADPESALHIGREFKPDFLITDWFPKASMSGLQLYAELRRDLPSCRLALLSFEVTPAHQAQATAAGSRFLLRKPFTADELKTTLRDALAKLALERPDLIMRLQAVANRQRPQRQDLLASLTPPPPALRVGEDVIYQGRPDRVAQIVISHGELIVQLKGSGAMVPAAKLSRRAT</sequence>
<evidence type="ECO:0000256" key="1">
    <source>
        <dbReference type="ARBA" id="ARBA00022553"/>
    </source>
</evidence>
<name>A0A4R6NAK5_9BURK</name>
<evidence type="ECO:0000256" key="2">
    <source>
        <dbReference type="PROSITE-ProRule" id="PRU00169"/>
    </source>
</evidence>
<dbReference type="InterPro" id="IPR001789">
    <property type="entry name" value="Sig_transdc_resp-reg_receiver"/>
</dbReference>
<dbReference type="OrthoDB" id="8899442at2"/>
<keyword evidence="1 2" id="KW-0597">Phosphoprotein</keyword>
<dbReference type="Pfam" id="PF00072">
    <property type="entry name" value="Response_reg"/>
    <property type="match status" value="1"/>
</dbReference>
<dbReference type="PROSITE" id="PS50110">
    <property type="entry name" value="RESPONSE_REGULATORY"/>
    <property type="match status" value="1"/>
</dbReference>
<proteinExistence type="predicted"/>
<dbReference type="InterPro" id="IPR011006">
    <property type="entry name" value="CheY-like_superfamily"/>
</dbReference>
<keyword evidence="5" id="KW-1185">Reference proteome</keyword>
<accession>A0A4R6NAK5</accession>
<dbReference type="PANTHER" id="PTHR44591">
    <property type="entry name" value="STRESS RESPONSE REGULATOR PROTEIN 1"/>
    <property type="match status" value="1"/>
</dbReference>
<dbReference type="GO" id="GO:0000160">
    <property type="term" value="P:phosphorelay signal transduction system"/>
    <property type="evidence" value="ECO:0007669"/>
    <property type="project" value="InterPro"/>
</dbReference>
<dbReference type="CDD" id="cd00156">
    <property type="entry name" value="REC"/>
    <property type="match status" value="1"/>
</dbReference>
<dbReference type="InterPro" id="IPR050595">
    <property type="entry name" value="Bact_response_regulator"/>
</dbReference>
<dbReference type="RefSeq" id="WP_133601570.1">
    <property type="nucleotide sequence ID" value="NZ_JAUFPJ010000005.1"/>
</dbReference>
<evidence type="ECO:0000313" key="5">
    <source>
        <dbReference type="Proteomes" id="UP000295357"/>
    </source>
</evidence>
<dbReference type="SMART" id="SM00448">
    <property type="entry name" value="REC"/>
    <property type="match status" value="1"/>
</dbReference>
<organism evidence="4 5">
    <name type="scientific">Roseateles asaccharophilus</name>
    <dbReference type="NCBI Taxonomy" id="582607"/>
    <lineage>
        <taxon>Bacteria</taxon>
        <taxon>Pseudomonadati</taxon>
        <taxon>Pseudomonadota</taxon>
        <taxon>Betaproteobacteria</taxon>
        <taxon>Burkholderiales</taxon>
        <taxon>Sphaerotilaceae</taxon>
        <taxon>Roseateles</taxon>
    </lineage>
</organism>
<comment type="caution">
    <text evidence="4">The sequence shown here is derived from an EMBL/GenBank/DDBJ whole genome shotgun (WGS) entry which is preliminary data.</text>
</comment>
<dbReference type="PANTHER" id="PTHR44591:SF3">
    <property type="entry name" value="RESPONSE REGULATORY DOMAIN-CONTAINING PROTEIN"/>
    <property type="match status" value="1"/>
</dbReference>